<feature type="compositionally biased region" description="Basic and acidic residues" evidence="1">
    <location>
        <begin position="1"/>
        <end position="10"/>
    </location>
</feature>
<organism evidence="2 3">
    <name type="scientific">Collybia nuda</name>
    <dbReference type="NCBI Taxonomy" id="64659"/>
    <lineage>
        <taxon>Eukaryota</taxon>
        <taxon>Fungi</taxon>
        <taxon>Dikarya</taxon>
        <taxon>Basidiomycota</taxon>
        <taxon>Agaricomycotina</taxon>
        <taxon>Agaricomycetes</taxon>
        <taxon>Agaricomycetidae</taxon>
        <taxon>Agaricales</taxon>
        <taxon>Tricholomatineae</taxon>
        <taxon>Clitocybaceae</taxon>
        <taxon>Collybia</taxon>
    </lineage>
</organism>
<keyword evidence="3" id="KW-1185">Reference proteome</keyword>
<dbReference type="EMBL" id="MU150485">
    <property type="protein sequence ID" value="KAF9455959.1"/>
    <property type="molecule type" value="Genomic_DNA"/>
</dbReference>
<name>A0A9P5XS37_9AGAR</name>
<reference evidence="2" key="1">
    <citation type="submission" date="2020-11" db="EMBL/GenBank/DDBJ databases">
        <authorList>
            <consortium name="DOE Joint Genome Institute"/>
            <person name="Ahrendt S."/>
            <person name="Riley R."/>
            <person name="Andreopoulos W."/>
            <person name="Labutti K."/>
            <person name="Pangilinan J."/>
            <person name="Ruiz-Duenas F.J."/>
            <person name="Barrasa J.M."/>
            <person name="Sanchez-Garcia M."/>
            <person name="Camarero S."/>
            <person name="Miyauchi S."/>
            <person name="Serrano A."/>
            <person name="Linde D."/>
            <person name="Babiker R."/>
            <person name="Drula E."/>
            <person name="Ayuso-Fernandez I."/>
            <person name="Pacheco R."/>
            <person name="Padilla G."/>
            <person name="Ferreira P."/>
            <person name="Barriuso J."/>
            <person name="Kellner H."/>
            <person name="Castanera R."/>
            <person name="Alfaro M."/>
            <person name="Ramirez L."/>
            <person name="Pisabarro A.G."/>
            <person name="Kuo A."/>
            <person name="Tritt A."/>
            <person name="Lipzen A."/>
            <person name="He G."/>
            <person name="Yan M."/>
            <person name="Ng V."/>
            <person name="Cullen D."/>
            <person name="Martin F."/>
            <person name="Rosso M.-N."/>
            <person name="Henrissat B."/>
            <person name="Hibbett D."/>
            <person name="Martinez A.T."/>
            <person name="Grigoriev I.V."/>
        </authorList>
    </citation>
    <scope>NUCLEOTIDE SEQUENCE</scope>
    <source>
        <strain evidence="2">CBS 247.69</strain>
    </source>
</reference>
<proteinExistence type="predicted"/>
<sequence length="67" mass="7484">MINDICKEHTPPLPSSGISQSDYMSRIPESIFEVALELSPTRTGQVPHAPLAPSYVSPLQYKLWSDR</sequence>
<evidence type="ECO:0000313" key="3">
    <source>
        <dbReference type="Proteomes" id="UP000807353"/>
    </source>
</evidence>
<protein>
    <submittedName>
        <fullName evidence="2">Uncharacterized protein</fullName>
    </submittedName>
</protein>
<evidence type="ECO:0000256" key="1">
    <source>
        <dbReference type="SAM" id="MobiDB-lite"/>
    </source>
</evidence>
<accession>A0A9P5XS37</accession>
<dbReference type="AlphaFoldDB" id="A0A9P5XS37"/>
<feature type="region of interest" description="Disordered" evidence="1">
    <location>
        <begin position="1"/>
        <end position="20"/>
    </location>
</feature>
<evidence type="ECO:0000313" key="2">
    <source>
        <dbReference type="EMBL" id="KAF9455959.1"/>
    </source>
</evidence>
<gene>
    <name evidence="2" type="ORF">BDZ94DRAFT_483599</name>
</gene>
<comment type="caution">
    <text evidence="2">The sequence shown here is derived from an EMBL/GenBank/DDBJ whole genome shotgun (WGS) entry which is preliminary data.</text>
</comment>
<dbReference type="Proteomes" id="UP000807353">
    <property type="component" value="Unassembled WGS sequence"/>
</dbReference>